<evidence type="ECO:0000259" key="5">
    <source>
        <dbReference type="Pfam" id="PF03914"/>
    </source>
</evidence>
<dbReference type="GO" id="GO:0030692">
    <property type="term" value="C:Noc4p-Nop14p complex"/>
    <property type="evidence" value="ECO:0007669"/>
    <property type="project" value="TreeGrafter"/>
</dbReference>
<evidence type="ECO:0000256" key="4">
    <source>
        <dbReference type="ARBA" id="ARBA00022989"/>
    </source>
</evidence>
<dbReference type="InterPro" id="IPR005612">
    <property type="entry name" value="CCAAT-binding_factor"/>
</dbReference>
<dbReference type="SUPFAM" id="SSF48371">
    <property type="entry name" value="ARM repeat"/>
    <property type="match status" value="1"/>
</dbReference>
<comment type="similarity">
    <text evidence="2">Belongs to the CBF/MAK21 family.</text>
</comment>
<accession>A0A2H1FM46</accession>
<dbReference type="Proteomes" id="UP000245764">
    <property type="component" value="Chromosome 1"/>
</dbReference>
<evidence type="ECO:0000256" key="3">
    <source>
        <dbReference type="ARBA" id="ARBA00022692"/>
    </source>
</evidence>
<feature type="domain" description="CCAAT-binding factor" evidence="5">
    <location>
        <begin position="320"/>
        <end position="481"/>
    </location>
</feature>
<dbReference type="GO" id="GO:0042254">
    <property type="term" value="P:ribosome biogenesis"/>
    <property type="evidence" value="ECO:0007669"/>
    <property type="project" value="InterPro"/>
</dbReference>
<dbReference type="InterPro" id="IPR027193">
    <property type="entry name" value="Noc4"/>
</dbReference>
<name>A0A2H1FM46_ZYMTR</name>
<gene>
    <name evidence="6" type="ORF">ZT1E4_G1072</name>
</gene>
<dbReference type="AlphaFoldDB" id="A0A2H1FM46"/>
<proteinExistence type="inferred from homology"/>
<dbReference type="EMBL" id="LT854253">
    <property type="protein sequence ID" value="SMR42294.1"/>
    <property type="molecule type" value="Genomic_DNA"/>
</dbReference>
<evidence type="ECO:0000313" key="7">
    <source>
        <dbReference type="Proteomes" id="UP000245764"/>
    </source>
</evidence>
<keyword evidence="4" id="KW-1133">Transmembrane helix</keyword>
<evidence type="ECO:0000313" key="6">
    <source>
        <dbReference type="EMBL" id="SMR42294.1"/>
    </source>
</evidence>
<comment type="subcellular location">
    <subcellularLocation>
        <location evidence="1">Nucleus membrane</location>
        <topology evidence="1">Multi-pass membrane protein</topology>
    </subcellularLocation>
</comment>
<dbReference type="InterPro" id="IPR016024">
    <property type="entry name" value="ARM-type_fold"/>
</dbReference>
<dbReference type="PANTHER" id="PTHR12455:SF0">
    <property type="entry name" value="NUCLEOLAR COMPLEX PROTEIN 4 HOMOLOG"/>
    <property type="match status" value="1"/>
</dbReference>
<evidence type="ECO:0000256" key="1">
    <source>
        <dbReference type="ARBA" id="ARBA00004232"/>
    </source>
</evidence>
<dbReference type="GO" id="GO:0031965">
    <property type="term" value="C:nuclear membrane"/>
    <property type="evidence" value="ECO:0007669"/>
    <property type="project" value="UniProtKB-SubCell"/>
</dbReference>
<sequence length="552" mass="62343">MPGIISDDGAARKRKRAAANGAVAVTKARKAPKTTYTDDTQSQILSLEEQILESPEHYDNISKLLKLVESVEKKPKTASIAAVALCRTFCRLIAGEKLSKRSNEDADTAQWLRGQLREYVATVSSWIGSPDASIESTALTLCMRIVKEEASEVGKNAEQVWRASNSNFVTLVKALLKETDAEAARQEFVDKYVEENDDVRFYTFAAVKQCLHESATREDIVGNAIELLVQLENVPESEQELDNWFAEAPDAGNHQLRSLNAHRKIAREAWLAIFRSPLSAEQRKTILSVTTAQILPWFATQIELLTDFLTDSFDSGRAMALMSLSGIFHLMTAKNLDYPDFYTKLYSLLDEDVLHSKHRSRFFRLLNTFMNSSHLPAAMVASFIKRLSRLALQAPPGAIVWTVPWIYNTLKQHPPCTFMLHRPYHPSHTIYSLNLKYEEEGMDDPFDMKQPDPMLTGAIDSSLWELETLTNHFHPNVATLAKIMGEQFTKRDYQLEDFLDHSYGSLIEAELGKDMKKVPVVEWDIPARIYFDKESGALNEVGSLLQNAMESM</sequence>
<evidence type="ECO:0000256" key="2">
    <source>
        <dbReference type="ARBA" id="ARBA00007797"/>
    </source>
</evidence>
<protein>
    <recommendedName>
        <fullName evidence="5">CCAAT-binding factor domain-containing protein</fullName>
    </recommendedName>
</protein>
<dbReference type="PANTHER" id="PTHR12455">
    <property type="entry name" value="NUCLEOLAR COMPLEX PROTEIN 4"/>
    <property type="match status" value="1"/>
</dbReference>
<dbReference type="GO" id="GO:0032040">
    <property type="term" value="C:small-subunit processome"/>
    <property type="evidence" value="ECO:0007669"/>
    <property type="project" value="TreeGrafter"/>
</dbReference>
<keyword evidence="3" id="KW-0812">Transmembrane</keyword>
<organism evidence="6 7">
    <name type="scientific">Zymoseptoria tritici ST99CH_1E4</name>
    <dbReference type="NCBI Taxonomy" id="1276532"/>
    <lineage>
        <taxon>Eukaryota</taxon>
        <taxon>Fungi</taxon>
        <taxon>Dikarya</taxon>
        <taxon>Ascomycota</taxon>
        <taxon>Pezizomycotina</taxon>
        <taxon>Dothideomycetes</taxon>
        <taxon>Dothideomycetidae</taxon>
        <taxon>Mycosphaerellales</taxon>
        <taxon>Mycosphaerellaceae</taxon>
        <taxon>Zymoseptoria</taxon>
    </lineage>
</organism>
<dbReference type="Pfam" id="PF03914">
    <property type="entry name" value="CBF"/>
    <property type="match status" value="1"/>
</dbReference>
<reference evidence="7" key="1">
    <citation type="submission" date="2017-05" db="EMBL/GenBank/DDBJ databases">
        <authorList>
            <person name="Song R."/>
            <person name="Chenine A.L."/>
            <person name="Ruprecht R.M."/>
        </authorList>
    </citation>
    <scope>NUCLEOTIDE SEQUENCE [LARGE SCALE GENOMIC DNA]</scope>
</reference>
<keyword evidence="4" id="KW-0472">Membrane</keyword>